<accession>A0A3N8QB49</accession>
<comment type="caution">
    <text evidence="2">The sequence shown here is derived from an EMBL/GenBank/DDBJ whole genome shotgun (WGS) entry which is preliminary data.</text>
</comment>
<feature type="region of interest" description="Disordered" evidence="1">
    <location>
        <begin position="1"/>
        <end position="21"/>
    </location>
</feature>
<dbReference type="EMBL" id="QTQV01000039">
    <property type="protein sequence ID" value="RQT04349.1"/>
    <property type="molecule type" value="Genomic_DNA"/>
</dbReference>
<organism evidence="2 3">
    <name type="scientific">Burkholderia contaminans</name>
    <dbReference type="NCBI Taxonomy" id="488447"/>
    <lineage>
        <taxon>Bacteria</taxon>
        <taxon>Pseudomonadati</taxon>
        <taxon>Pseudomonadota</taxon>
        <taxon>Betaproteobacteria</taxon>
        <taxon>Burkholderiales</taxon>
        <taxon>Burkholderiaceae</taxon>
        <taxon>Burkholderia</taxon>
        <taxon>Burkholderia cepacia complex</taxon>
    </lineage>
</organism>
<reference evidence="2 3" key="1">
    <citation type="submission" date="2018-08" db="EMBL/GenBank/DDBJ databases">
        <title>Comparative analysis of Burkholderia isolates from Puerto Rico.</title>
        <authorList>
            <person name="Hall C."/>
            <person name="Sahl J."/>
            <person name="Wagner D."/>
        </authorList>
    </citation>
    <scope>NUCLEOTIDE SEQUENCE [LARGE SCALE GENOMIC DNA]</scope>
    <source>
        <strain evidence="2 3">Bp9025</strain>
    </source>
</reference>
<dbReference type="AlphaFoldDB" id="A0A3N8QB49"/>
<name>A0A3N8QB49_9BURK</name>
<evidence type="ECO:0000256" key="1">
    <source>
        <dbReference type="SAM" id="MobiDB-lite"/>
    </source>
</evidence>
<evidence type="ECO:0000313" key="2">
    <source>
        <dbReference type="EMBL" id="RQT04349.1"/>
    </source>
</evidence>
<proteinExistence type="predicted"/>
<protein>
    <submittedName>
        <fullName evidence="2">Uncharacterized protein</fullName>
    </submittedName>
</protein>
<sequence length="331" mass="36567">MPYATRRPAETDAQRNKRERNERKALVARWVEQANVRHVPGAVTFGNQLWARFNLDDATTWHAHVTESQFLAELRSVLGKNLATRWRGRAGYLAVLADRALSNQTGDDLDLLPGFDPAAPTDAERKTGWWPITRMRRAIRQAIANGCPVASTPQQLKYGPLMAFDGNAWRPVDDSRLRAAFCRCYNVCDGKNKPIGDAHYRHALDLTFDNADSVVLPAMLLAGNAVLTIAPDGRMNAYPLQPVPGMNPNGSESAIDWSDVDPLTREYQPVMSRDADDHVLEDLFAGQHVALATANAAIDAAHVRYETRALRQAAAEVEVASASPAPRRARL</sequence>
<feature type="compositionally biased region" description="Basic and acidic residues" evidence="1">
    <location>
        <begin position="7"/>
        <end position="21"/>
    </location>
</feature>
<dbReference type="Proteomes" id="UP000277921">
    <property type="component" value="Unassembled WGS sequence"/>
</dbReference>
<evidence type="ECO:0000313" key="3">
    <source>
        <dbReference type="Proteomes" id="UP000277921"/>
    </source>
</evidence>
<gene>
    <name evidence="2" type="ORF">DF051_36940</name>
</gene>